<evidence type="ECO:0000256" key="1">
    <source>
        <dbReference type="SAM" id="MobiDB-lite"/>
    </source>
</evidence>
<dbReference type="AlphaFoldDB" id="A0A099WIU7"/>
<feature type="compositionally biased region" description="Pro residues" evidence="1">
    <location>
        <begin position="58"/>
        <end position="68"/>
    </location>
</feature>
<feature type="domain" description="WxL" evidence="3">
    <location>
        <begin position="32"/>
        <end position="229"/>
    </location>
</feature>
<name>A0A099WIU7_9LIST</name>
<protein>
    <recommendedName>
        <fullName evidence="3">WxL domain-containing protein</fullName>
    </recommendedName>
</protein>
<evidence type="ECO:0000313" key="5">
    <source>
        <dbReference type="Proteomes" id="UP000029844"/>
    </source>
</evidence>
<feature type="compositionally biased region" description="Polar residues" evidence="1">
    <location>
        <begin position="154"/>
        <end position="170"/>
    </location>
</feature>
<evidence type="ECO:0000313" key="4">
    <source>
        <dbReference type="EMBL" id="KGL44606.1"/>
    </source>
</evidence>
<dbReference type="eggNOG" id="COG4886">
    <property type="taxonomic scope" value="Bacteria"/>
</dbReference>
<evidence type="ECO:0000259" key="3">
    <source>
        <dbReference type="Pfam" id="PF13731"/>
    </source>
</evidence>
<accession>A0A099WIU7</accession>
<feature type="chain" id="PRO_5001956441" description="WxL domain-containing protein" evidence="2">
    <location>
        <begin position="33"/>
        <end position="232"/>
    </location>
</feature>
<dbReference type="InterPro" id="IPR027994">
    <property type="entry name" value="WxL_dom"/>
</dbReference>
<reference evidence="4 5" key="1">
    <citation type="submission" date="2014-05" db="EMBL/GenBank/DDBJ databases">
        <title>Novel Listeriaceae from food processing environments.</title>
        <authorList>
            <person name="den Bakker H.C."/>
        </authorList>
    </citation>
    <scope>NUCLEOTIDE SEQUENCE [LARGE SCALE GENOMIC DNA]</scope>
    <source>
        <strain evidence="4 5">FSL A5-0281</strain>
    </source>
</reference>
<dbReference type="STRING" id="1552123.EP57_01220"/>
<gene>
    <name evidence="4" type="ORF">EP57_01220</name>
</gene>
<organism evidence="4 5">
    <name type="scientific">Listeria booriae</name>
    <dbReference type="NCBI Taxonomy" id="1552123"/>
    <lineage>
        <taxon>Bacteria</taxon>
        <taxon>Bacillati</taxon>
        <taxon>Bacillota</taxon>
        <taxon>Bacilli</taxon>
        <taxon>Bacillales</taxon>
        <taxon>Listeriaceae</taxon>
        <taxon>Listeria</taxon>
    </lineage>
</organism>
<dbReference type="EMBL" id="JNFA01000002">
    <property type="protein sequence ID" value="KGL44606.1"/>
    <property type="molecule type" value="Genomic_DNA"/>
</dbReference>
<comment type="caution">
    <text evidence="4">The sequence shown here is derived from an EMBL/GenBank/DDBJ whole genome shotgun (WGS) entry which is preliminary data.</text>
</comment>
<feature type="signal peptide" evidence="2">
    <location>
        <begin position="1"/>
        <end position="32"/>
    </location>
</feature>
<proteinExistence type="predicted"/>
<dbReference type="Pfam" id="PF13731">
    <property type="entry name" value="WxL"/>
    <property type="match status" value="1"/>
</dbReference>
<keyword evidence="2" id="KW-0732">Signal</keyword>
<feature type="region of interest" description="Disordered" evidence="1">
    <location>
        <begin position="49"/>
        <end position="78"/>
    </location>
</feature>
<feature type="region of interest" description="Disordered" evidence="1">
    <location>
        <begin position="149"/>
        <end position="170"/>
    </location>
</feature>
<sequence length="232" mass="24212">MRQYNMKNLTKVITVGAITVATLFGASTFAHADTTTSTGKIKIEADDSAVTPLNPTNPDNPVPATPDPADPDNTGTGNTGALTIDFLSNIDFGTQKVSGQSEKYYAENKNPYIQVTDKRGTGAGWTLTATATDFKDGSKTLKGAEMSLTDGEVRTQSDNQSAAPTTSDVTLNGSSQAVLSAEANAGMGTWLDVYPGTQGNNENVVLYVPAGNLAGDYSSAITWTLEDSPSAE</sequence>
<dbReference type="Proteomes" id="UP000029844">
    <property type="component" value="Unassembled WGS sequence"/>
</dbReference>
<keyword evidence="5" id="KW-1185">Reference proteome</keyword>
<evidence type="ECO:0000256" key="2">
    <source>
        <dbReference type="SAM" id="SignalP"/>
    </source>
</evidence>